<dbReference type="Gene3D" id="3.30.565.10">
    <property type="entry name" value="Histidine kinase-like ATPase, C-terminal domain"/>
    <property type="match status" value="1"/>
</dbReference>
<keyword evidence="3 4" id="KW-0597">Phosphoprotein</keyword>
<dbReference type="AlphaFoldDB" id="A0A3E1NFD5"/>
<sequence>MSAQTPKEFKILLVDDREENLLALEDMLEQEGRRFVKATSGNEALKHVLKNDDVGLIMLDVQMPEMDGFEVARLLKSNPKTKDISIIFVTAINKDEQYVLKGFSQGAVDYLQKPLDIHITQAKVNVFEQLYFYQQGLKNSLLEVERINKQLERFVYIVSHDLKSPLSAVITILSLMQTDDVVRQHPELQDNVEMLSQASMHLSDMINSILEYSRQSATQQTVEEVDVQELVHQIAYLLFPPKHIKITASPDLPTLKTRRLKLQQVFQNLISNAIKYIDKPEGAIEVGAVRKGDFYEFFVKDNGPGIAEADQQRIFKLFETTQNKAQGQESSTGVGLNILKMLVEEQGGKIRVVSEPGIGSTFFFEWRA</sequence>
<dbReference type="CDD" id="cd00075">
    <property type="entry name" value="HATPase"/>
    <property type="match status" value="1"/>
</dbReference>
<dbReference type="InterPro" id="IPR036890">
    <property type="entry name" value="HATPase_C_sf"/>
</dbReference>
<dbReference type="EC" id="2.7.13.3" evidence="2"/>
<accession>A0A3E1NFD5</accession>
<dbReference type="Gene3D" id="1.10.287.130">
    <property type="match status" value="1"/>
</dbReference>
<dbReference type="RefSeq" id="WP_116849075.1">
    <property type="nucleotide sequence ID" value="NZ_QTJU01000009.1"/>
</dbReference>
<dbReference type="SMART" id="SM00388">
    <property type="entry name" value="HisKA"/>
    <property type="match status" value="1"/>
</dbReference>
<dbReference type="GO" id="GO:0000155">
    <property type="term" value="F:phosphorelay sensor kinase activity"/>
    <property type="evidence" value="ECO:0007669"/>
    <property type="project" value="InterPro"/>
</dbReference>
<evidence type="ECO:0000256" key="3">
    <source>
        <dbReference type="ARBA" id="ARBA00022553"/>
    </source>
</evidence>
<feature type="domain" description="Response regulatory" evidence="6">
    <location>
        <begin position="10"/>
        <end position="128"/>
    </location>
</feature>
<dbReference type="InterPro" id="IPR004358">
    <property type="entry name" value="Sig_transdc_His_kin-like_C"/>
</dbReference>
<evidence type="ECO:0000259" key="5">
    <source>
        <dbReference type="PROSITE" id="PS50109"/>
    </source>
</evidence>
<dbReference type="InterPro" id="IPR003594">
    <property type="entry name" value="HATPase_dom"/>
</dbReference>
<dbReference type="InterPro" id="IPR003661">
    <property type="entry name" value="HisK_dim/P_dom"/>
</dbReference>
<dbReference type="Pfam" id="PF02518">
    <property type="entry name" value="HATPase_c"/>
    <property type="match status" value="1"/>
</dbReference>
<dbReference type="SMART" id="SM00448">
    <property type="entry name" value="REC"/>
    <property type="match status" value="1"/>
</dbReference>
<evidence type="ECO:0000259" key="6">
    <source>
        <dbReference type="PROSITE" id="PS50110"/>
    </source>
</evidence>
<dbReference type="EMBL" id="QTJU01000009">
    <property type="protein sequence ID" value="RFM26521.1"/>
    <property type="molecule type" value="Genomic_DNA"/>
</dbReference>
<dbReference type="Pfam" id="PF00072">
    <property type="entry name" value="Response_reg"/>
    <property type="match status" value="1"/>
</dbReference>
<dbReference type="PROSITE" id="PS50109">
    <property type="entry name" value="HIS_KIN"/>
    <property type="match status" value="1"/>
</dbReference>
<keyword evidence="7" id="KW-0808">Transferase</keyword>
<name>A0A3E1NFD5_9BACT</name>
<dbReference type="OrthoDB" id="9781208at2"/>
<protein>
    <recommendedName>
        <fullName evidence="2">histidine kinase</fullName>
        <ecNumber evidence="2">2.7.13.3</ecNumber>
    </recommendedName>
</protein>
<feature type="domain" description="Histidine kinase" evidence="5">
    <location>
        <begin position="157"/>
        <end position="368"/>
    </location>
</feature>
<dbReference type="CDD" id="cd00082">
    <property type="entry name" value="HisKA"/>
    <property type="match status" value="1"/>
</dbReference>
<dbReference type="PANTHER" id="PTHR43547">
    <property type="entry name" value="TWO-COMPONENT HISTIDINE KINASE"/>
    <property type="match status" value="1"/>
</dbReference>
<dbReference type="Proteomes" id="UP000261284">
    <property type="component" value="Unassembled WGS sequence"/>
</dbReference>
<dbReference type="InterPro" id="IPR036097">
    <property type="entry name" value="HisK_dim/P_sf"/>
</dbReference>
<evidence type="ECO:0000256" key="2">
    <source>
        <dbReference type="ARBA" id="ARBA00012438"/>
    </source>
</evidence>
<dbReference type="PROSITE" id="PS50110">
    <property type="entry name" value="RESPONSE_REGULATORY"/>
    <property type="match status" value="1"/>
</dbReference>
<dbReference type="SUPFAM" id="SSF52172">
    <property type="entry name" value="CheY-like"/>
    <property type="match status" value="1"/>
</dbReference>
<dbReference type="InterPro" id="IPR001789">
    <property type="entry name" value="Sig_transdc_resp-reg_receiver"/>
</dbReference>
<dbReference type="PRINTS" id="PR00344">
    <property type="entry name" value="BCTRLSENSOR"/>
</dbReference>
<dbReference type="SMART" id="SM00387">
    <property type="entry name" value="HATPase_c"/>
    <property type="match status" value="1"/>
</dbReference>
<comment type="caution">
    <text evidence="7">The sequence shown here is derived from an EMBL/GenBank/DDBJ whole genome shotgun (WGS) entry which is preliminary data.</text>
</comment>
<gene>
    <name evidence="7" type="ORF">DXN05_20090</name>
</gene>
<dbReference type="SUPFAM" id="SSF55874">
    <property type="entry name" value="ATPase domain of HSP90 chaperone/DNA topoisomerase II/histidine kinase"/>
    <property type="match status" value="1"/>
</dbReference>
<dbReference type="Gene3D" id="3.40.50.2300">
    <property type="match status" value="1"/>
</dbReference>
<dbReference type="Pfam" id="PF00512">
    <property type="entry name" value="HisKA"/>
    <property type="match status" value="1"/>
</dbReference>
<dbReference type="SUPFAM" id="SSF47384">
    <property type="entry name" value="Homodimeric domain of signal transducing histidine kinase"/>
    <property type="match status" value="1"/>
</dbReference>
<proteinExistence type="predicted"/>
<evidence type="ECO:0000313" key="7">
    <source>
        <dbReference type="EMBL" id="RFM26521.1"/>
    </source>
</evidence>
<comment type="catalytic activity">
    <reaction evidence="1">
        <text>ATP + protein L-histidine = ADP + protein N-phospho-L-histidine.</text>
        <dbReference type="EC" id="2.7.13.3"/>
    </reaction>
</comment>
<evidence type="ECO:0000256" key="4">
    <source>
        <dbReference type="PROSITE-ProRule" id="PRU00169"/>
    </source>
</evidence>
<evidence type="ECO:0000256" key="1">
    <source>
        <dbReference type="ARBA" id="ARBA00000085"/>
    </source>
</evidence>
<dbReference type="InterPro" id="IPR011006">
    <property type="entry name" value="CheY-like_superfamily"/>
</dbReference>
<dbReference type="InterPro" id="IPR005467">
    <property type="entry name" value="His_kinase_dom"/>
</dbReference>
<keyword evidence="8" id="KW-1185">Reference proteome</keyword>
<organism evidence="7 8">
    <name type="scientific">Deminuibacter soli</name>
    <dbReference type="NCBI Taxonomy" id="2291815"/>
    <lineage>
        <taxon>Bacteria</taxon>
        <taxon>Pseudomonadati</taxon>
        <taxon>Bacteroidota</taxon>
        <taxon>Chitinophagia</taxon>
        <taxon>Chitinophagales</taxon>
        <taxon>Chitinophagaceae</taxon>
        <taxon>Deminuibacter</taxon>
    </lineage>
</organism>
<reference evidence="7 8" key="1">
    <citation type="submission" date="2018-08" db="EMBL/GenBank/DDBJ databases">
        <title>Chitinophagaceae sp. K23C18032701, a novel bacterium isolated from forest soil.</title>
        <authorList>
            <person name="Wang C."/>
        </authorList>
    </citation>
    <scope>NUCLEOTIDE SEQUENCE [LARGE SCALE GENOMIC DNA]</scope>
    <source>
        <strain evidence="7 8">K23C18032701</strain>
    </source>
</reference>
<dbReference type="PANTHER" id="PTHR43547:SF2">
    <property type="entry name" value="HYBRID SIGNAL TRANSDUCTION HISTIDINE KINASE C"/>
    <property type="match status" value="1"/>
</dbReference>
<keyword evidence="7" id="KW-0418">Kinase</keyword>
<feature type="modified residue" description="4-aspartylphosphate" evidence="4">
    <location>
        <position position="60"/>
    </location>
</feature>
<evidence type="ECO:0000313" key="8">
    <source>
        <dbReference type="Proteomes" id="UP000261284"/>
    </source>
</evidence>